<dbReference type="EMBL" id="LXFE01000146">
    <property type="protein sequence ID" value="OLL26789.1"/>
    <property type="molecule type" value="Genomic_DNA"/>
</dbReference>
<keyword evidence="2" id="KW-1185">Reference proteome</keyword>
<name>A0A1U7LVZ2_NEOID</name>
<dbReference type="CDD" id="cd02024">
    <property type="entry name" value="NRK1"/>
    <property type="match status" value="1"/>
</dbReference>
<dbReference type="STRING" id="1198029.A0A1U7LVZ2"/>
<comment type="caution">
    <text evidence="1">The sequence shown here is derived from an EMBL/GenBank/DDBJ whole genome shotgun (WGS) entry which is preliminary data.</text>
</comment>
<reference evidence="1 2" key="1">
    <citation type="submission" date="2016-04" db="EMBL/GenBank/DDBJ databases">
        <title>Evolutionary innovation and constraint leading to complex multicellularity in the Ascomycota.</title>
        <authorList>
            <person name="Cisse O."/>
            <person name="Nguyen A."/>
            <person name="Hewitt D.A."/>
            <person name="Jedd G."/>
            <person name="Stajich J.E."/>
        </authorList>
    </citation>
    <scope>NUCLEOTIDE SEQUENCE [LARGE SCALE GENOMIC DNA]</scope>
    <source>
        <strain evidence="1 2">DAH-3</strain>
    </source>
</reference>
<dbReference type="OMA" id="RPVHDQI"/>
<evidence type="ECO:0000313" key="1">
    <source>
        <dbReference type="EMBL" id="OLL26789.1"/>
    </source>
</evidence>
<dbReference type="AlphaFoldDB" id="A0A1U7LVZ2"/>
<gene>
    <name evidence="1" type="ORF">NEOLI_002045</name>
</gene>
<proteinExistence type="predicted"/>
<protein>
    <submittedName>
        <fullName evidence="1">Nicotinamide riboside kinase</fullName>
    </submittedName>
</protein>
<evidence type="ECO:0000313" key="2">
    <source>
        <dbReference type="Proteomes" id="UP000186594"/>
    </source>
</evidence>
<dbReference type="InterPro" id="IPR027417">
    <property type="entry name" value="P-loop_NTPase"/>
</dbReference>
<organism evidence="1 2">
    <name type="scientific">Neolecta irregularis (strain DAH-3)</name>
    <dbReference type="NCBI Taxonomy" id="1198029"/>
    <lineage>
        <taxon>Eukaryota</taxon>
        <taxon>Fungi</taxon>
        <taxon>Dikarya</taxon>
        <taxon>Ascomycota</taxon>
        <taxon>Taphrinomycotina</taxon>
        <taxon>Neolectales</taxon>
        <taxon>Neolectaceae</taxon>
        <taxon>Neolecta</taxon>
    </lineage>
</organism>
<keyword evidence="1" id="KW-0808">Transferase</keyword>
<dbReference type="Gene3D" id="3.40.50.300">
    <property type="entry name" value="P-loop containing nucleotide triphosphate hydrolases"/>
    <property type="match status" value="1"/>
</dbReference>
<dbReference type="Proteomes" id="UP000186594">
    <property type="component" value="Unassembled WGS sequence"/>
</dbReference>
<dbReference type="SUPFAM" id="SSF52540">
    <property type="entry name" value="P-loop containing nucleoside triphosphate hydrolases"/>
    <property type="match status" value="1"/>
</dbReference>
<accession>A0A1U7LVZ2</accession>
<dbReference type="GO" id="GO:0016301">
    <property type="term" value="F:kinase activity"/>
    <property type="evidence" value="ECO:0007669"/>
    <property type="project" value="UniProtKB-KW"/>
</dbReference>
<keyword evidence="1" id="KW-0418">Kinase</keyword>
<dbReference type="OrthoDB" id="10041966at2759"/>
<sequence>MFQPVFRTPDDFRKSSTDLIHRHKRPNLLWKVSMDVPSSMKTYRKTLSHILKNVLDCRILYEDDFYKNRKDIPIDEATGEENWDSQESLDIPRFVMALEHIRRTGSIPENHKSIEEHQEYEMCNVSDELIEALRQKLPSYHSFKIVLIDGFLLYPVSEIHAQLDIKLLLNSSYETVKRRRMMRSGYLTQTSYWVDPPNYFDRVCWPWHVKNHTSLFKEGNMEGDVLPNFGILVQPSEMSSMEDILTWAVDVISKRLTPEF</sequence>